<accession>A0A7J6YFQ5</accession>
<organism evidence="3 4">
    <name type="scientific">Trypanosoma cruzi</name>
    <dbReference type="NCBI Taxonomy" id="5693"/>
    <lineage>
        <taxon>Eukaryota</taxon>
        <taxon>Discoba</taxon>
        <taxon>Euglenozoa</taxon>
        <taxon>Kinetoplastea</taxon>
        <taxon>Metakinetoplastina</taxon>
        <taxon>Trypanosomatida</taxon>
        <taxon>Trypanosomatidae</taxon>
        <taxon>Trypanosoma</taxon>
        <taxon>Schizotrypanum</taxon>
    </lineage>
</organism>
<keyword evidence="2" id="KW-1133">Transmembrane helix</keyword>
<gene>
    <name evidence="3" type="ORF">ECC02_001620</name>
</gene>
<feature type="region of interest" description="Disordered" evidence="1">
    <location>
        <begin position="1"/>
        <end position="46"/>
    </location>
</feature>
<keyword evidence="2" id="KW-0812">Transmembrane</keyword>
<protein>
    <submittedName>
        <fullName evidence="3">Uncharacterized protein</fullName>
    </submittedName>
</protein>
<name>A0A7J6YFQ5_TRYCR</name>
<dbReference type="AlphaFoldDB" id="A0A7J6YFQ5"/>
<evidence type="ECO:0000313" key="3">
    <source>
        <dbReference type="EMBL" id="KAF5225442.1"/>
    </source>
</evidence>
<dbReference type="EMBL" id="JABDHM010000007">
    <property type="protein sequence ID" value="KAF5225442.1"/>
    <property type="molecule type" value="Genomic_DNA"/>
</dbReference>
<feature type="transmembrane region" description="Helical" evidence="2">
    <location>
        <begin position="203"/>
        <end position="221"/>
    </location>
</feature>
<proteinExistence type="predicted"/>
<dbReference type="VEuPathDB" id="TriTrypDB:ECC02_001620"/>
<evidence type="ECO:0000256" key="2">
    <source>
        <dbReference type="SAM" id="Phobius"/>
    </source>
</evidence>
<sequence>MHPSDCVDATPLRGVGGSAPDWQRCPPLTSHPRIGRFRPGGERGAVPVTKSQSLVAVLKGAAETLRHKRGAAKRACLNEKEKGESPGEGRLTGCVIGAQGPGHTRGGGGVEDALRKGSWRWIKLRWTSKLSKEGIELLQAVRRDACWRVSLTVTTPWTLRIESNKKEVIWWTRGRQEENTPKKGTQTNKQTRKKSERCTKRRLFFLFLFFFLFPFPFYYYYFCCFLSFLKILLSRTGPLLFLEHMILFFSNLLSLATTASYIILLQ</sequence>
<comment type="caution">
    <text evidence="3">The sequence shown here is derived from an EMBL/GenBank/DDBJ whole genome shotgun (WGS) entry which is preliminary data.</text>
</comment>
<evidence type="ECO:0000256" key="1">
    <source>
        <dbReference type="SAM" id="MobiDB-lite"/>
    </source>
</evidence>
<keyword evidence="2" id="KW-0472">Membrane</keyword>
<feature type="transmembrane region" description="Helical" evidence="2">
    <location>
        <begin position="241"/>
        <end position="264"/>
    </location>
</feature>
<evidence type="ECO:0000313" key="4">
    <source>
        <dbReference type="Proteomes" id="UP000583944"/>
    </source>
</evidence>
<dbReference type="Proteomes" id="UP000583944">
    <property type="component" value="Unassembled WGS sequence"/>
</dbReference>
<reference evidence="3 4" key="1">
    <citation type="journal article" date="2019" name="Genome Biol. Evol.">
        <title>Nanopore Sequencing Significantly Improves Genome Assembly of the Protozoan Parasite Trypanosoma cruzi.</title>
        <authorList>
            <person name="Diaz-Viraque F."/>
            <person name="Pita S."/>
            <person name="Greif G."/>
            <person name="de Souza R.C.M."/>
            <person name="Iraola G."/>
            <person name="Robello C."/>
        </authorList>
    </citation>
    <scope>NUCLEOTIDE SEQUENCE [LARGE SCALE GENOMIC DNA]</scope>
    <source>
        <strain evidence="3 4">Berenice</strain>
    </source>
</reference>